<evidence type="ECO:0000313" key="2">
    <source>
        <dbReference type="EMBL" id="GGG84902.1"/>
    </source>
</evidence>
<reference evidence="2" key="1">
    <citation type="journal article" date="2014" name="Int. J. Syst. Evol. Microbiol.">
        <title>Complete genome sequence of Corynebacterium casei LMG S-19264T (=DSM 44701T), isolated from a smear-ripened cheese.</title>
        <authorList>
            <consortium name="US DOE Joint Genome Institute (JGI-PGF)"/>
            <person name="Walter F."/>
            <person name="Albersmeier A."/>
            <person name="Kalinowski J."/>
            <person name="Ruckert C."/>
        </authorList>
    </citation>
    <scope>NUCLEOTIDE SEQUENCE</scope>
    <source>
        <strain evidence="2">CGMCC 1.12997</strain>
    </source>
</reference>
<feature type="domain" description="NadR/Ttd14 AAA" evidence="1">
    <location>
        <begin position="3"/>
        <end position="169"/>
    </location>
</feature>
<organism evidence="2 3">
    <name type="scientific">Edaphobacter dinghuensis</name>
    <dbReference type="NCBI Taxonomy" id="1560005"/>
    <lineage>
        <taxon>Bacteria</taxon>
        <taxon>Pseudomonadati</taxon>
        <taxon>Acidobacteriota</taxon>
        <taxon>Terriglobia</taxon>
        <taxon>Terriglobales</taxon>
        <taxon>Acidobacteriaceae</taxon>
        <taxon>Edaphobacter</taxon>
    </lineage>
</organism>
<protein>
    <recommendedName>
        <fullName evidence="1">NadR/Ttd14 AAA domain-containing protein</fullName>
    </recommendedName>
</protein>
<gene>
    <name evidence="2" type="ORF">GCM10011585_30900</name>
</gene>
<comment type="caution">
    <text evidence="2">The sequence shown here is derived from an EMBL/GenBank/DDBJ whole genome shotgun (WGS) entry which is preliminary data.</text>
</comment>
<evidence type="ECO:0000259" key="1">
    <source>
        <dbReference type="Pfam" id="PF13521"/>
    </source>
</evidence>
<name>A0A917M8X4_9BACT</name>
<dbReference type="InterPro" id="IPR027417">
    <property type="entry name" value="P-loop_NTPase"/>
</dbReference>
<reference evidence="2" key="2">
    <citation type="submission" date="2020-09" db="EMBL/GenBank/DDBJ databases">
        <authorList>
            <person name="Sun Q."/>
            <person name="Zhou Y."/>
        </authorList>
    </citation>
    <scope>NUCLEOTIDE SEQUENCE</scope>
    <source>
        <strain evidence="2">CGMCC 1.12997</strain>
    </source>
</reference>
<dbReference type="InterPro" id="IPR038727">
    <property type="entry name" value="NadR/Ttd14_AAA_dom"/>
</dbReference>
<dbReference type="RefSeq" id="WP_188555059.1">
    <property type="nucleotide sequence ID" value="NZ_BMGT01000003.1"/>
</dbReference>
<dbReference type="Pfam" id="PF13521">
    <property type="entry name" value="AAA_28"/>
    <property type="match status" value="1"/>
</dbReference>
<evidence type="ECO:0000313" key="3">
    <source>
        <dbReference type="Proteomes" id="UP000647241"/>
    </source>
</evidence>
<proteinExistence type="predicted"/>
<accession>A0A917M8X4</accession>
<dbReference type="SUPFAM" id="SSF52540">
    <property type="entry name" value="P-loop containing nucleoside triphosphate hydrolases"/>
    <property type="match status" value="1"/>
</dbReference>
<keyword evidence="3" id="KW-1185">Reference proteome</keyword>
<dbReference type="Gene3D" id="3.40.50.300">
    <property type="entry name" value="P-loop containing nucleotide triphosphate hydrolases"/>
    <property type="match status" value="1"/>
</dbReference>
<dbReference type="AlphaFoldDB" id="A0A917M8X4"/>
<dbReference type="EMBL" id="BMGT01000003">
    <property type="protein sequence ID" value="GGG84902.1"/>
    <property type="molecule type" value="Genomic_DNA"/>
</dbReference>
<dbReference type="Proteomes" id="UP000647241">
    <property type="component" value="Unassembled WGS sequence"/>
</dbReference>
<sequence length="180" mass="20539">MLVVIGGGPGAGKTTVLGELERRGFKHVAEVARQIIQEQVRDGGNALPWSDTARYCALMLKRSIASYEEHASREFASVEVTFFDRGIPDTLCYARLVGLPEDQIVEACRKYRYAQRVFLAPPWKEIYARDAERKQSFGEAERTYELMTQTYEDCGYEVVEIPRVSVEERVDFILSMMRGE</sequence>